<dbReference type="GO" id="GO:0032040">
    <property type="term" value="C:small-subunit processome"/>
    <property type="evidence" value="ECO:0007669"/>
    <property type="project" value="TreeGrafter"/>
</dbReference>
<reference evidence="1" key="1">
    <citation type="submission" date="2021-06" db="EMBL/GenBank/DDBJ databases">
        <title>Parelaphostrongylus tenuis whole genome reference sequence.</title>
        <authorList>
            <person name="Garwood T.J."/>
            <person name="Larsen P.A."/>
            <person name="Fountain-Jones N.M."/>
            <person name="Garbe J.R."/>
            <person name="Macchietto M.G."/>
            <person name="Kania S.A."/>
            <person name="Gerhold R.W."/>
            <person name="Richards J.E."/>
            <person name="Wolf T.M."/>
        </authorList>
    </citation>
    <scope>NUCLEOTIDE SEQUENCE</scope>
    <source>
        <strain evidence="1">MNPRO001-30</strain>
        <tissue evidence="1">Meninges</tissue>
    </source>
</reference>
<evidence type="ECO:0000313" key="1">
    <source>
        <dbReference type="EMBL" id="KAJ1374070.1"/>
    </source>
</evidence>
<proteinExistence type="predicted"/>
<gene>
    <name evidence="1" type="ORF">KIN20_036663</name>
</gene>
<dbReference type="InterPro" id="IPR015943">
    <property type="entry name" value="WD40/YVTN_repeat-like_dom_sf"/>
</dbReference>
<dbReference type="GO" id="GO:0006364">
    <property type="term" value="P:rRNA processing"/>
    <property type="evidence" value="ECO:0007669"/>
    <property type="project" value="TreeGrafter"/>
</dbReference>
<name>A0AAD5RDD1_PARTN</name>
<dbReference type="AlphaFoldDB" id="A0AAD5RDD1"/>
<dbReference type="GO" id="GO:0034388">
    <property type="term" value="C:Pwp2p-containing subcomplex of 90S preribosome"/>
    <property type="evidence" value="ECO:0007669"/>
    <property type="project" value="TreeGrafter"/>
</dbReference>
<dbReference type="Proteomes" id="UP001196413">
    <property type="component" value="Unassembled WGS sequence"/>
</dbReference>
<comment type="caution">
    <text evidence="1">The sequence shown here is derived from an EMBL/GenBank/DDBJ whole genome shotgun (WGS) entry which is preliminary data.</text>
</comment>
<protein>
    <submittedName>
        <fullName evidence="1">Uncharacterized protein</fullName>
    </submittedName>
</protein>
<organism evidence="1 2">
    <name type="scientific">Parelaphostrongylus tenuis</name>
    <name type="common">Meningeal worm</name>
    <dbReference type="NCBI Taxonomy" id="148309"/>
    <lineage>
        <taxon>Eukaryota</taxon>
        <taxon>Metazoa</taxon>
        <taxon>Ecdysozoa</taxon>
        <taxon>Nematoda</taxon>
        <taxon>Chromadorea</taxon>
        <taxon>Rhabditida</taxon>
        <taxon>Rhabditina</taxon>
        <taxon>Rhabditomorpha</taxon>
        <taxon>Strongyloidea</taxon>
        <taxon>Metastrongylidae</taxon>
        <taxon>Parelaphostrongylus</taxon>
    </lineage>
</organism>
<keyword evidence="2" id="KW-1185">Reference proteome</keyword>
<dbReference type="PANTHER" id="PTHR22840:SF12">
    <property type="entry name" value="WD REPEAT-CONTAINING PROTEIN 36"/>
    <property type="match status" value="1"/>
</dbReference>
<dbReference type="EMBL" id="JAHQIW010007391">
    <property type="protein sequence ID" value="KAJ1374070.1"/>
    <property type="molecule type" value="Genomic_DNA"/>
</dbReference>
<evidence type="ECO:0000313" key="2">
    <source>
        <dbReference type="Proteomes" id="UP001196413"/>
    </source>
</evidence>
<accession>A0AAD5RDD1</accession>
<dbReference type="PANTHER" id="PTHR22840">
    <property type="entry name" value="WD REPEAT-CONTAINING PROTEIN 36"/>
    <property type="match status" value="1"/>
</dbReference>
<dbReference type="Gene3D" id="2.130.10.10">
    <property type="entry name" value="YVTN repeat-like/Quinoprotein amine dehydrogenase"/>
    <property type="match status" value="1"/>
</dbReference>
<sequence length="66" mass="7449">MDGSVRKYMVNVETMRQKLGTAGTMSRSVAKKRHIPLESIRLPPVIDLAIGWSREAAWDNVLCRHA</sequence>